<feature type="region of interest" description="Disordered" evidence="1">
    <location>
        <begin position="25"/>
        <end position="63"/>
    </location>
</feature>
<feature type="region of interest" description="Disordered" evidence="1">
    <location>
        <begin position="88"/>
        <end position="177"/>
    </location>
</feature>
<keyword evidence="3" id="KW-1185">Reference proteome</keyword>
<feature type="compositionally biased region" description="Polar residues" evidence="1">
    <location>
        <begin position="135"/>
        <end position="147"/>
    </location>
</feature>
<feature type="compositionally biased region" description="Low complexity" evidence="1">
    <location>
        <begin position="163"/>
        <end position="177"/>
    </location>
</feature>
<evidence type="ECO:0000256" key="1">
    <source>
        <dbReference type="SAM" id="MobiDB-lite"/>
    </source>
</evidence>
<feature type="compositionally biased region" description="Polar residues" evidence="1">
    <location>
        <begin position="45"/>
        <end position="61"/>
    </location>
</feature>
<reference evidence="2 3" key="1">
    <citation type="journal article" date="2017" name="Genome Announc.">
        <title>Genome sequence of the saprophytic ascomycete Epicoccum nigrum ICMP 19927 strain isolated from New Zealand.</title>
        <authorList>
            <person name="Fokin M."/>
            <person name="Fleetwood D."/>
            <person name="Weir B.S."/>
            <person name="Villas-Boas S.G."/>
        </authorList>
    </citation>
    <scope>NUCLEOTIDE SEQUENCE [LARGE SCALE GENOMIC DNA]</scope>
    <source>
        <strain evidence="2 3">ICMP 19927</strain>
    </source>
</reference>
<dbReference type="EMBL" id="KZ107848">
    <property type="protein sequence ID" value="OSS47632.1"/>
    <property type="molecule type" value="Genomic_DNA"/>
</dbReference>
<dbReference type="Proteomes" id="UP000193240">
    <property type="component" value="Unassembled WGS sequence"/>
</dbReference>
<feature type="compositionally biased region" description="Pro residues" evidence="1">
    <location>
        <begin position="25"/>
        <end position="35"/>
    </location>
</feature>
<evidence type="ECO:0000313" key="2">
    <source>
        <dbReference type="EMBL" id="OSS47632.1"/>
    </source>
</evidence>
<evidence type="ECO:0000313" key="3">
    <source>
        <dbReference type="Proteomes" id="UP000193240"/>
    </source>
</evidence>
<name>A0A1Y2LVK0_EPING</name>
<organism evidence="2 3">
    <name type="scientific">Epicoccum nigrum</name>
    <name type="common">Soil fungus</name>
    <name type="synonym">Epicoccum purpurascens</name>
    <dbReference type="NCBI Taxonomy" id="105696"/>
    <lineage>
        <taxon>Eukaryota</taxon>
        <taxon>Fungi</taxon>
        <taxon>Dikarya</taxon>
        <taxon>Ascomycota</taxon>
        <taxon>Pezizomycotina</taxon>
        <taxon>Dothideomycetes</taxon>
        <taxon>Pleosporomycetidae</taxon>
        <taxon>Pleosporales</taxon>
        <taxon>Pleosporineae</taxon>
        <taxon>Didymellaceae</taxon>
        <taxon>Epicoccum</taxon>
    </lineage>
</organism>
<protein>
    <submittedName>
        <fullName evidence="2">Uncharacterized protein</fullName>
    </submittedName>
</protein>
<dbReference type="InParanoid" id="A0A1Y2LVK0"/>
<dbReference type="AlphaFoldDB" id="A0A1Y2LVK0"/>
<proteinExistence type="predicted"/>
<sequence>MHNRIGLTIYYPHIHLQACPPLPACFPPQPPPSPSSSPQREEHSSTNLPLAHQHTTSTAPPQSIIPATASLKLIPTYLPQSNISSLRTNLTPAIPSQQQRRPPPNPPPIRCSAASQFQVEPAKPPSETPILENPASCTSPVGEQASTPKDPFHAESHPSTHVPIPQQSQSQIPQSTA</sequence>
<accession>A0A1Y2LVK0</accession>
<gene>
    <name evidence="2" type="ORF">B5807_07193</name>
</gene>